<protein>
    <submittedName>
        <fullName evidence="1">Uncharacterized protein</fullName>
    </submittedName>
</protein>
<name>A0A1G7NSB0_9BURK</name>
<organism evidence="1 2">
    <name type="scientific">Paraburkholderia phenazinium</name>
    <dbReference type="NCBI Taxonomy" id="60549"/>
    <lineage>
        <taxon>Bacteria</taxon>
        <taxon>Pseudomonadati</taxon>
        <taxon>Pseudomonadota</taxon>
        <taxon>Betaproteobacteria</taxon>
        <taxon>Burkholderiales</taxon>
        <taxon>Burkholderiaceae</taxon>
        <taxon>Paraburkholderia</taxon>
    </lineage>
</organism>
<dbReference type="EMBL" id="FNCJ01000001">
    <property type="protein sequence ID" value="SDF76843.1"/>
    <property type="molecule type" value="Genomic_DNA"/>
</dbReference>
<dbReference type="AlphaFoldDB" id="A0A1G7NSB0"/>
<evidence type="ECO:0000313" key="2">
    <source>
        <dbReference type="Proteomes" id="UP000199706"/>
    </source>
</evidence>
<accession>A0A1G7NSB0</accession>
<gene>
    <name evidence="1" type="ORF">SAMN05216466_1018</name>
</gene>
<evidence type="ECO:0000313" key="1">
    <source>
        <dbReference type="EMBL" id="SDF76843.1"/>
    </source>
</evidence>
<sequence length="246" mass="28362">MNQPALPPWGAKDVKIDHYVIRFMKDSVDREFVDVVDELDRAVQTFVGAVHDDTSRDHQMATAREAMIVFGQLIQLSTPSTRGLWARPVPLRVTMEVAHALMQCFVAKLSPKDGHRFSDEASQKALGFYRAYADHDRTERAIWDLKFYDWARLKNLITEDPHPRWEGERAVTSSRDELDDFFRHYEARILQNLLSYERKSYDGINWRIKLSDPLQDGEKCELIAAWTLHPRETKTVDENASSGAAA</sequence>
<dbReference type="Proteomes" id="UP000199706">
    <property type="component" value="Unassembled WGS sequence"/>
</dbReference>
<dbReference type="RefSeq" id="WP_090680255.1">
    <property type="nucleotide sequence ID" value="NZ_FNCJ01000001.1"/>
</dbReference>
<proteinExistence type="predicted"/>
<reference evidence="1 2" key="1">
    <citation type="submission" date="2016-10" db="EMBL/GenBank/DDBJ databases">
        <authorList>
            <person name="de Groot N.N."/>
        </authorList>
    </citation>
    <scope>NUCLEOTIDE SEQUENCE [LARGE SCALE GENOMIC DNA]</scope>
    <source>
        <strain evidence="1 2">LMG 2247</strain>
    </source>
</reference>
<dbReference type="OrthoDB" id="9126228at2"/>